<evidence type="ECO:0000256" key="4">
    <source>
        <dbReference type="ARBA" id="ARBA00022777"/>
    </source>
</evidence>
<comment type="catalytic activity">
    <reaction evidence="7 8">
        <text>CMP + ATP = CDP + ADP</text>
        <dbReference type="Rhea" id="RHEA:11600"/>
        <dbReference type="ChEBI" id="CHEBI:30616"/>
        <dbReference type="ChEBI" id="CHEBI:58069"/>
        <dbReference type="ChEBI" id="CHEBI:60377"/>
        <dbReference type="ChEBI" id="CHEBI:456216"/>
        <dbReference type="EC" id="2.7.4.25"/>
    </reaction>
</comment>
<dbReference type="AlphaFoldDB" id="A0A2S0KMS4"/>
<evidence type="ECO:0000313" key="11">
    <source>
        <dbReference type="Proteomes" id="UP000237947"/>
    </source>
</evidence>
<accession>A0A2S0KMS4</accession>
<evidence type="ECO:0000313" key="10">
    <source>
        <dbReference type="EMBL" id="AVM42326.1"/>
    </source>
</evidence>
<dbReference type="InterPro" id="IPR011994">
    <property type="entry name" value="Cytidylate_kinase_dom"/>
</dbReference>
<reference evidence="11" key="1">
    <citation type="submission" date="2018-02" db="EMBL/GenBank/DDBJ databases">
        <authorList>
            <person name="Holder M.E."/>
            <person name="Ajami N.J."/>
            <person name="Petrosino J.F."/>
        </authorList>
    </citation>
    <scope>NUCLEOTIDE SEQUENCE [LARGE SCALE GENOMIC DNA]</scope>
    <source>
        <strain evidence="11">CCUG 47711</strain>
    </source>
</reference>
<dbReference type="EC" id="2.7.4.25" evidence="8"/>
<dbReference type="InterPro" id="IPR003136">
    <property type="entry name" value="Cytidylate_kin"/>
</dbReference>
<proteinExistence type="inferred from homology"/>
<sequence>MNDVYTIAIDGPAGAGKTTVSRDLANKLNILHLDTGAMYRASALACLQSGIEKGDTNAIIKVVNDSDITVEFQNGEQKTMLNGECVNHLIRTPEVSLWASDVSAVPEVRLKLVEIQRDLSKKISMVIDGRDIGTYVLPDADFKIFMTADQKLRAERRYKELIAKGVEVDFEEVLQDQLYRDEQDTNREFAPLKAAEDAFIFDTTGLSISECADIIIDYMNKNRSTEC</sequence>
<dbReference type="CDD" id="cd02020">
    <property type="entry name" value="CMPK"/>
    <property type="match status" value="1"/>
</dbReference>
<dbReference type="InterPro" id="IPR027417">
    <property type="entry name" value="P-loop_NTPase"/>
</dbReference>
<evidence type="ECO:0000256" key="8">
    <source>
        <dbReference type="HAMAP-Rule" id="MF_00238"/>
    </source>
</evidence>
<dbReference type="GO" id="GO:0005737">
    <property type="term" value="C:cytoplasm"/>
    <property type="evidence" value="ECO:0007669"/>
    <property type="project" value="UniProtKB-SubCell"/>
</dbReference>
<dbReference type="EMBL" id="CP027226">
    <property type="protein sequence ID" value="AVM42326.1"/>
    <property type="molecule type" value="Genomic_DNA"/>
</dbReference>
<evidence type="ECO:0000256" key="3">
    <source>
        <dbReference type="ARBA" id="ARBA00022741"/>
    </source>
</evidence>
<dbReference type="KEGG" id="fsa:C5Q98_03375"/>
<dbReference type="GO" id="GO:0036430">
    <property type="term" value="F:CMP kinase activity"/>
    <property type="evidence" value="ECO:0007669"/>
    <property type="project" value="RHEA"/>
</dbReference>
<keyword evidence="4 8" id="KW-0418">Kinase</keyword>
<keyword evidence="2 8" id="KW-0808">Transferase</keyword>
<dbReference type="GO" id="GO:0006220">
    <property type="term" value="P:pyrimidine nucleotide metabolic process"/>
    <property type="evidence" value="ECO:0007669"/>
    <property type="project" value="UniProtKB-UniRule"/>
</dbReference>
<dbReference type="Pfam" id="PF02224">
    <property type="entry name" value="Cytidylate_kin"/>
    <property type="match status" value="1"/>
</dbReference>
<evidence type="ECO:0000256" key="6">
    <source>
        <dbReference type="ARBA" id="ARBA00047615"/>
    </source>
</evidence>
<evidence type="ECO:0000256" key="7">
    <source>
        <dbReference type="ARBA" id="ARBA00048478"/>
    </source>
</evidence>
<keyword evidence="8" id="KW-0963">Cytoplasm</keyword>
<protein>
    <recommendedName>
        <fullName evidence="8">Cytidylate kinase</fullName>
        <shortName evidence="8">CK</shortName>
        <ecNumber evidence="8">2.7.4.25</ecNumber>
    </recommendedName>
    <alternativeName>
        <fullName evidence="8">Cytidine monophosphate kinase</fullName>
        <shortName evidence="8">CMP kinase</shortName>
    </alternativeName>
</protein>
<comment type="subcellular location">
    <subcellularLocation>
        <location evidence="8">Cytoplasm</location>
    </subcellularLocation>
</comment>
<evidence type="ECO:0000256" key="5">
    <source>
        <dbReference type="ARBA" id="ARBA00022840"/>
    </source>
</evidence>
<feature type="binding site" evidence="8">
    <location>
        <begin position="11"/>
        <end position="19"/>
    </location>
    <ligand>
        <name>ATP</name>
        <dbReference type="ChEBI" id="CHEBI:30616"/>
    </ligand>
</feature>
<dbReference type="GO" id="GO:0005524">
    <property type="term" value="F:ATP binding"/>
    <property type="evidence" value="ECO:0007669"/>
    <property type="project" value="UniProtKB-UniRule"/>
</dbReference>
<dbReference type="HAMAP" id="MF_00238">
    <property type="entry name" value="Cytidyl_kinase_type1"/>
    <property type="match status" value="1"/>
</dbReference>
<dbReference type="Proteomes" id="UP000237947">
    <property type="component" value="Chromosome"/>
</dbReference>
<keyword evidence="3 8" id="KW-0547">Nucleotide-binding</keyword>
<dbReference type="NCBIfam" id="TIGR00017">
    <property type="entry name" value="cmk"/>
    <property type="match status" value="1"/>
</dbReference>
<name>A0A2S0KMS4_9FIRM</name>
<dbReference type="Gene3D" id="3.40.50.300">
    <property type="entry name" value="P-loop containing nucleotide triphosphate hydrolases"/>
    <property type="match status" value="1"/>
</dbReference>
<evidence type="ECO:0000259" key="9">
    <source>
        <dbReference type="Pfam" id="PF02224"/>
    </source>
</evidence>
<gene>
    <name evidence="8" type="primary">cmk</name>
    <name evidence="10" type="ORF">C5Q98_03375</name>
</gene>
<dbReference type="RefSeq" id="WP_106012309.1">
    <property type="nucleotide sequence ID" value="NZ_CP027226.1"/>
</dbReference>
<dbReference type="SUPFAM" id="SSF52540">
    <property type="entry name" value="P-loop containing nucleoside triphosphate hydrolases"/>
    <property type="match status" value="1"/>
</dbReference>
<evidence type="ECO:0000256" key="2">
    <source>
        <dbReference type="ARBA" id="ARBA00022679"/>
    </source>
</evidence>
<organism evidence="10 11">
    <name type="scientific">Fastidiosipila sanguinis</name>
    <dbReference type="NCBI Taxonomy" id="236753"/>
    <lineage>
        <taxon>Bacteria</taxon>
        <taxon>Bacillati</taxon>
        <taxon>Bacillota</taxon>
        <taxon>Clostridia</taxon>
        <taxon>Eubacteriales</taxon>
        <taxon>Oscillospiraceae</taxon>
        <taxon>Fastidiosipila</taxon>
    </lineage>
</organism>
<keyword evidence="11" id="KW-1185">Reference proteome</keyword>
<keyword evidence="5 8" id="KW-0067">ATP-binding</keyword>
<dbReference type="OrthoDB" id="9807434at2"/>
<comment type="catalytic activity">
    <reaction evidence="6 8">
        <text>dCMP + ATP = dCDP + ADP</text>
        <dbReference type="Rhea" id="RHEA:25094"/>
        <dbReference type="ChEBI" id="CHEBI:30616"/>
        <dbReference type="ChEBI" id="CHEBI:57566"/>
        <dbReference type="ChEBI" id="CHEBI:58593"/>
        <dbReference type="ChEBI" id="CHEBI:456216"/>
        <dbReference type="EC" id="2.7.4.25"/>
    </reaction>
</comment>
<comment type="similarity">
    <text evidence="1 8">Belongs to the cytidylate kinase family. Type 1 subfamily.</text>
</comment>
<feature type="domain" description="Cytidylate kinase" evidence="9">
    <location>
        <begin position="7"/>
        <end position="220"/>
    </location>
</feature>
<evidence type="ECO:0000256" key="1">
    <source>
        <dbReference type="ARBA" id="ARBA00009427"/>
    </source>
</evidence>
<dbReference type="GO" id="GO:0036431">
    <property type="term" value="F:dCMP kinase activity"/>
    <property type="evidence" value="ECO:0007669"/>
    <property type="project" value="InterPro"/>
</dbReference>